<dbReference type="STRING" id="933388.S7ZQN9"/>
<feature type="compositionally biased region" description="Basic and acidic residues" evidence="1">
    <location>
        <begin position="82"/>
        <end position="92"/>
    </location>
</feature>
<organism evidence="2 3">
    <name type="scientific">Penicillium oxalicum (strain 114-2 / CGMCC 5302)</name>
    <name type="common">Penicillium decumbens</name>
    <dbReference type="NCBI Taxonomy" id="933388"/>
    <lineage>
        <taxon>Eukaryota</taxon>
        <taxon>Fungi</taxon>
        <taxon>Dikarya</taxon>
        <taxon>Ascomycota</taxon>
        <taxon>Pezizomycotina</taxon>
        <taxon>Eurotiomycetes</taxon>
        <taxon>Eurotiomycetidae</taxon>
        <taxon>Eurotiales</taxon>
        <taxon>Aspergillaceae</taxon>
        <taxon>Penicillium</taxon>
    </lineage>
</organism>
<protein>
    <recommendedName>
        <fullName evidence="4">Protein trafficking Pga2</fullName>
    </recommendedName>
</protein>
<accession>S7ZQN9</accession>
<dbReference type="HOGENOM" id="CLU_121099_0_0_1"/>
<gene>
    <name evidence="2" type="ORF">PDE_08001</name>
</gene>
<dbReference type="PhylomeDB" id="S7ZQN9"/>
<evidence type="ECO:0008006" key="4">
    <source>
        <dbReference type="Google" id="ProtNLM"/>
    </source>
</evidence>
<dbReference type="PANTHER" id="PTHR28199:SF1">
    <property type="entry name" value="PROCESSING OF GAS1 AND ALP PROTEIN 2"/>
    <property type="match status" value="1"/>
</dbReference>
<evidence type="ECO:0000256" key="1">
    <source>
        <dbReference type="SAM" id="MobiDB-lite"/>
    </source>
</evidence>
<feature type="compositionally biased region" description="Basic residues" evidence="1">
    <location>
        <begin position="145"/>
        <end position="160"/>
    </location>
</feature>
<keyword evidence="3" id="KW-1185">Reference proteome</keyword>
<reference evidence="2 3" key="1">
    <citation type="journal article" date="2013" name="PLoS ONE">
        <title>Genomic and secretomic analyses reveal unique features of the lignocellulolytic enzyme system of Penicillium decumbens.</title>
        <authorList>
            <person name="Liu G."/>
            <person name="Zhang L."/>
            <person name="Wei X."/>
            <person name="Zou G."/>
            <person name="Qin Y."/>
            <person name="Ma L."/>
            <person name="Li J."/>
            <person name="Zheng H."/>
            <person name="Wang S."/>
            <person name="Wang C."/>
            <person name="Xun L."/>
            <person name="Zhao G.-P."/>
            <person name="Zhou Z."/>
            <person name="Qu Y."/>
        </authorList>
    </citation>
    <scope>NUCLEOTIDE SEQUENCE [LARGE SCALE GENOMIC DNA]</scope>
    <source>
        <strain evidence="3">114-2 / CGMCC 5302</strain>
    </source>
</reference>
<evidence type="ECO:0000313" key="3">
    <source>
        <dbReference type="Proteomes" id="UP000019376"/>
    </source>
</evidence>
<dbReference type="InterPro" id="IPR011431">
    <property type="entry name" value="Trafficking_Pga2"/>
</dbReference>
<feature type="region of interest" description="Disordered" evidence="1">
    <location>
        <begin position="82"/>
        <end position="165"/>
    </location>
</feature>
<dbReference type="eggNOG" id="ENOG502S828">
    <property type="taxonomic scope" value="Eukaryota"/>
</dbReference>
<dbReference type="PANTHER" id="PTHR28199">
    <property type="entry name" value="PROCESSING OF GAS1 AND ALP PROTEIN 2"/>
    <property type="match status" value="1"/>
</dbReference>
<dbReference type="EMBL" id="KB644414">
    <property type="protein sequence ID" value="EPS33040.1"/>
    <property type="molecule type" value="Genomic_DNA"/>
</dbReference>
<sequence>MADQRPSDLGDRAAEAASDFFSQIYTVIETAIRRLLGNTVASFSNVNANRWTKVVGSVVFYLIIRPYVERFFKWLHDRERQKEKEKKEKEKAQWGGKKAKMSANTLRGGEKGKVLGEVENTDDEVEEDGEDELAQASGVPEWHGMARKRQKKYMKNRAKGQRAENLTEDQIMELLDWSEEETVDKKDI</sequence>
<evidence type="ECO:0000313" key="2">
    <source>
        <dbReference type="EMBL" id="EPS33040.1"/>
    </source>
</evidence>
<dbReference type="OrthoDB" id="4227028at2759"/>
<dbReference type="Pfam" id="PF07543">
    <property type="entry name" value="PGA2"/>
    <property type="match status" value="1"/>
</dbReference>
<feature type="compositionally biased region" description="Acidic residues" evidence="1">
    <location>
        <begin position="119"/>
        <end position="133"/>
    </location>
</feature>
<name>S7ZQN9_PENO1</name>
<dbReference type="Proteomes" id="UP000019376">
    <property type="component" value="Unassembled WGS sequence"/>
</dbReference>
<dbReference type="AlphaFoldDB" id="S7ZQN9"/>
<dbReference type="GO" id="GO:0015031">
    <property type="term" value="P:protein transport"/>
    <property type="evidence" value="ECO:0007669"/>
    <property type="project" value="TreeGrafter"/>
</dbReference>
<proteinExistence type="predicted"/>